<dbReference type="InterPro" id="IPR047959">
    <property type="entry name" value="Transpos_IS5"/>
</dbReference>
<feature type="domain" description="Transposase IS4-like" evidence="6">
    <location>
        <begin position="134"/>
        <end position="300"/>
    </location>
</feature>
<accession>A0A1I1PZD2</accession>
<name>A0A1I1PZD2_9HYPH</name>
<dbReference type="GO" id="GO:0003677">
    <property type="term" value="F:DNA binding"/>
    <property type="evidence" value="ECO:0007669"/>
    <property type="project" value="UniProtKB-KW"/>
</dbReference>
<dbReference type="RefSeq" id="WP_074797694.1">
    <property type="nucleotide sequence ID" value="NZ_FOMB01000024.1"/>
</dbReference>
<dbReference type="Proteomes" id="UP000182258">
    <property type="component" value="Unassembled WGS sequence"/>
</dbReference>
<keyword evidence="4" id="KW-0238">DNA-binding</keyword>
<comment type="function">
    <text evidence="1">Involved in the transposition of the insertion sequence IS5.</text>
</comment>
<evidence type="ECO:0000313" key="8">
    <source>
        <dbReference type="EMBL" id="SFD15179.1"/>
    </source>
</evidence>
<gene>
    <name evidence="8" type="ORF">SAMN04488059_12411</name>
</gene>
<comment type="similarity">
    <text evidence="2">Belongs to the transposase 11 family.</text>
</comment>
<dbReference type="AlphaFoldDB" id="A0A1I1PZD2"/>
<dbReference type="InterPro" id="IPR008490">
    <property type="entry name" value="Transposase_InsH_N"/>
</dbReference>
<evidence type="ECO:0000256" key="5">
    <source>
        <dbReference type="ARBA" id="ARBA00023172"/>
    </source>
</evidence>
<dbReference type="GO" id="GO:0006313">
    <property type="term" value="P:DNA transposition"/>
    <property type="evidence" value="ECO:0007669"/>
    <property type="project" value="InterPro"/>
</dbReference>
<organism evidence="8 9">
    <name type="scientific">Devosia psychrophila</name>
    <dbReference type="NCBI Taxonomy" id="728005"/>
    <lineage>
        <taxon>Bacteria</taxon>
        <taxon>Pseudomonadati</taxon>
        <taxon>Pseudomonadota</taxon>
        <taxon>Alphaproteobacteria</taxon>
        <taxon>Hyphomicrobiales</taxon>
        <taxon>Devosiaceae</taxon>
        <taxon>Devosia</taxon>
    </lineage>
</organism>
<proteinExistence type="inferred from homology"/>
<evidence type="ECO:0000259" key="6">
    <source>
        <dbReference type="Pfam" id="PF01609"/>
    </source>
</evidence>
<reference evidence="8 9" key="1">
    <citation type="submission" date="2016-10" db="EMBL/GenBank/DDBJ databases">
        <authorList>
            <person name="de Groot N.N."/>
        </authorList>
    </citation>
    <scope>NUCLEOTIDE SEQUENCE [LARGE SCALE GENOMIC DNA]</scope>
    <source>
        <strain evidence="8 9">CGMCC 1.10210</strain>
    </source>
</reference>
<dbReference type="PANTHER" id="PTHR35604">
    <property type="entry name" value="TRANSPOSASE INSH FOR INSERTION SEQUENCE ELEMENT IS5A-RELATED"/>
    <property type="match status" value="1"/>
</dbReference>
<evidence type="ECO:0000259" key="7">
    <source>
        <dbReference type="Pfam" id="PF05598"/>
    </source>
</evidence>
<evidence type="ECO:0000256" key="2">
    <source>
        <dbReference type="ARBA" id="ARBA00010075"/>
    </source>
</evidence>
<dbReference type="Pfam" id="PF01609">
    <property type="entry name" value="DDE_Tnp_1"/>
    <property type="match status" value="1"/>
</dbReference>
<dbReference type="InterPro" id="IPR002559">
    <property type="entry name" value="Transposase_11"/>
</dbReference>
<dbReference type="NCBIfam" id="NF033581">
    <property type="entry name" value="transpos_IS5_4"/>
    <property type="match status" value="1"/>
</dbReference>
<keyword evidence="3" id="KW-0815">Transposition</keyword>
<dbReference type="STRING" id="728005.SAMN04488059_12411"/>
<keyword evidence="5" id="KW-0233">DNA recombination</keyword>
<sequence>MSRRHIGREKFGFAVDRGPHCSLDKLARLIDWVPVDHCLYVVSCSAKGEPAWPPIALFKAILLSIWYDLSDVKLAEALDDRGSFRRFCGFSTQETTPERTAFVRFRKALVAHGLDKTLVDEITGQLKAQAIHVKTGTLVDATIIASASQDDEEGHWVKHKGRPAVHGFKAHVGADADTALVEEIAVTPANINDGKAGPDTLPDNPGEVFADSAYCGNHFGDAVRAKGGTPRIVATGMWGKDEAEALARLDAWNQPIHRIRGRIEKIFGTWKRSYGLRRMRWRGLAKAGVQIRLTAIAYNMKRSLNIIAMAG</sequence>
<evidence type="ECO:0000256" key="3">
    <source>
        <dbReference type="ARBA" id="ARBA00022578"/>
    </source>
</evidence>
<dbReference type="Pfam" id="PF05598">
    <property type="entry name" value="DUF772"/>
    <property type="match status" value="1"/>
</dbReference>
<evidence type="ECO:0000256" key="4">
    <source>
        <dbReference type="ARBA" id="ARBA00023125"/>
    </source>
</evidence>
<dbReference type="EMBL" id="FOMB01000024">
    <property type="protein sequence ID" value="SFD15179.1"/>
    <property type="molecule type" value="Genomic_DNA"/>
</dbReference>
<protein>
    <submittedName>
        <fullName evidence="8">Transposase, IS5 family</fullName>
    </submittedName>
</protein>
<dbReference type="PANTHER" id="PTHR35604:SF2">
    <property type="entry name" value="TRANSPOSASE INSH FOR INSERTION SEQUENCE ELEMENT IS5A-RELATED"/>
    <property type="match status" value="1"/>
</dbReference>
<evidence type="ECO:0000313" key="9">
    <source>
        <dbReference type="Proteomes" id="UP000182258"/>
    </source>
</evidence>
<dbReference type="GO" id="GO:0004803">
    <property type="term" value="F:transposase activity"/>
    <property type="evidence" value="ECO:0007669"/>
    <property type="project" value="InterPro"/>
</dbReference>
<evidence type="ECO:0000256" key="1">
    <source>
        <dbReference type="ARBA" id="ARBA00003544"/>
    </source>
</evidence>
<feature type="domain" description="Transposase InsH N-terminal" evidence="7">
    <location>
        <begin position="22"/>
        <end position="107"/>
    </location>
</feature>